<proteinExistence type="inferred from homology"/>
<evidence type="ECO:0000256" key="4">
    <source>
        <dbReference type="ARBA" id="ARBA00020735"/>
    </source>
</evidence>
<evidence type="ECO:0000256" key="1">
    <source>
        <dbReference type="ARBA" id="ARBA00003050"/>
    </source>
</evidence>
<evidence type="ECO:0000256" key="7">
    <source>
        <dbReference type="RuleBase" id="RU003523"/>
    </source>
</evidence>
<dbReference type="EC" id="2.3.3.14" evidence="3 8"/>
<comment type="function">
    <text evidence="1 8">This protein is a Fe-Mo-cofactor biosynthetic component.</text>
</comment>
<evidence type="ECO:0000313" key="11">
    <source>
        <dbReference type="Proteomes" id="UP001041814"/>
    </source>
</evidence>
<evidence type="ECO:0000256" key="5">
    <source>
        <dbReference type="ARBA" id="ARBA00022679"/>
    </source>
</evidence>
<protein>
    <recommendedName>
        <fullName evidence="4 8">Homocitrate synthase</fullName>
        <ecNumber evidence="3 8">2.3.3.14</ecNumber>
    </recommendedName>
</protein>
<comment type="caution">
    <text evidence="10">The sequence shown here is derived from an EMBL/GenBank/DDBJ whole genome shotgun (WGS) entry which is preliminary data.</text>
</comment>
<name>A0ABS1DQH2_RUBGE</name>
<dbReference type="SUPFAM" id="SSF51569">
    <property type="entry name" value="Aldolase"/>
    <property type="match status" value="1"/>
</dbReference>
<keyword evidence="11" id="KW-1185">Reference proteome</keyword>
<evidence type="ECO:0000259" key="9">
    <source>
        <dbReference type="PROSITE" id="PS50991"/>
    </source>
</evidence>
<dbReference type="Pfam" id="PF00682">
    <property type="entry name" value="HMGL-like"/>
    <property type="match status" value="1"/>
</dbReference>
<sequence>MSPAPLAHRLTINDTTLRDGEQTAGVAFTDDEKLAIAGALDAAGVPEMEIGIPAMGEHEVELIQAITRRVRQARTMVWARMADSDIAAALRCGADIVHVSVPVSDIQIERKLGRDRDWVLQVIRHHVTRLADGGVAVSVGFEDASRADPGFLAAAAVAAQGAGARRVRYADTLGLLDPFQTHLRIAALRAAVDLEIEIHAHDDLGLATANTLAAAMAGATHASTTVNGLGERAGNAAMEEVVMALRHVHGIECGIRTDTLPTISALVAHASGRPVAPGKSIVGDAVFSHESGIHVDGLLKDRRNYETFAPEELGRTHRLVLGKHSGSAAIVERYARLGLTVPPWQVAGLLERIREHVAATKVEPSADDLARFYLDTCEGAFALAHA</sequence>
<dbReference type="Proteomes" id="UP001041814">
    <property type="component" value="Unassembled WGS sequence"/>
</dbReference>
<dbReference type="PROSITE" id="PS00815">
    <property type="entry name" value="AIPM_HOMOCIT_SYNTH_1"/>
    <property type="match status" value="1"/>
</dbReference>
<dbReference type="InterPro" id="IPR000891">
    <property type="entry name" value="PYR_CT"/>
</dbReference>
<dbReference type="InterPro" id="IPR013477">
    <property type="entry name" value="NifV/FrbC"/>
</dbReference>
<reference evidence="10" key="1">
    <citation type="submission" date="2017-08" db="EMBL/GenBank/DDBJ databases">
        <authorList>
            <person name="Imhoff J.F."/>
            <person name="Rahn T."/>
            <person name="Kuenzel S."/>
            <person name="Neulinger S.C."/>
        </authorList>
    </citation>
    <scope>NUCLEOTIDE SEQUENCE</scope>
    <source>
        <strain evidence="10">IM 151</strain>
    </source>
</reference>
<organism evidence="10 11">
    <name type="scientific">Rubrivivax gelatinosus</name>
    <name type="common">Rhodocyclus gelatinosus</name>
    <name type="synonym">Rhodopseudomonas gelatinosa</name>
    <dbReference type="NCBI Taxonomy" id="28068"/>
    <lineage>
        <taxon>Bacteria</taxon>
        <taxon>Pseudomonadati</taxon>
        <taxon>Pseudomonadota</taxon>
        <taxon>Betaproteobacteria</taxon>
        <taxon>Burkholderiales</taxon>
        <taxon>Sphaerotilaceae</taxon>
        <taxon>Rubrivivax</taxon>
    </lineage>
</organism>
<dbReference type="InterPro" id="IPR054691">
    <property type="entry name" value="LeuA/HCS_post-cat"/>
</dbReference>
<feature type="domain" description="Pyruvate carboxyltransferase" evidence="9">
    <location>
        <begin position="10"/>
        <end position="261"/>
    </location>
</feature>
<dbReference type="CDD" id="cd07939">
    <property type="entry name" value="DRE_TIM_NifV"/>
    <property type="match status" value="1"/>
</dbReference>
<dbReference type="Gene3D" id="1.10.238.260">
    <property type="match status" value="1"/>
</dbReference>
<evidence type="ECO:0000256" key="8">
    <source>
        <dbReference type="RuleBase" id="RU367143"/>
    </source>
</evidence>
<evidence type="ECO:0000256" key="6">
    <source>
        <dbReference type="ARBA" id="ARBA00048019"/>
    </source>
</evidence>
<dbReference type="InterPro" id="IPR002034">
    <property type="entry name" value="AIPM/Hcit_synth_CS"/>
</dbReference>
<dbReference type="InterPro" id="IPR013785">
    <property type="entry name" value="Aldolase_TIM"/>
</dbReference>
<comment type="similarity">
    <text evidence="2 7">Belongs to the alpha-IPM synthase/homocitrate synthase family.</text>
</comment>
<evidence type="ECO:0000256" key="3">
    <source>
        <dbReference type="ARBA" id="ARBA00012974"/>
    </source>
</evidence>
<keyword evidence="8" id="KW-0535">Nitrogen fixation</keyword>
<evidence type="ECO:0000313" key="10">
    <source>
        <dbReference type="EMBL" id="MBK1711820.1"/>
    </source>
</evidence>
<dbReference type="EMBL" id="NRRU01000007">
    <property type="protein sequence ID" value="MBK1711820.1"/>
    <property type="molecule type" value="Genomic_DNA"/>
</dbReference>
<dbReference type="NCBIfam" id="TIGR02660">
    <property type="entry name" value="nifV_homocitr"/>
    <property type="match status" value="1"/>
</dbReference>
<reference evidence="10" key="2">
    <citation type="journal article" date="2020" name="Microorganisms">
        <title>Osmotic Adaptation and Compatible Solute Biosynthesis of Phototrophic Bacteria as Revealed from Genome Analyses.</title>
        <authorList>
            <person name="Imhoff J.F."/>
            <person name="Rahn T."/>
            <person name="Kunzel S."/>
            <person name="Keller A."/>
            <person name="Neulinger S.C."/>
        </authorList>
    </citation>
    <scope>NUCLEOTIDE SEQUENCE</scope>
    <source>
        <strain evidence="10">IM 151</strain>
    </source>
</reference>
<dbReference type="RefSeq" id="WP_200377834.1">
    <property type="nucleotide sequence ID" value="NZ_NRRU01000007.1"/>
</dbReference>
<dbReference type="PROSITE" id="PS50991">
    <property type="entry name" value="PYR_CT"/>
    <property type="match status" value="1"/>
</dbReference>
<dbReference type="PROSITE" id="PS00816">
    <property type="entry name" value="AIPM_HOMOCIT_SYNTH_2"/>
    <property type="match status" value="1"/>
</dbReference>
<gene>
    <name evidence="10" type="primary">nifV</name>
    <name evidence="10" type="ORF">CKO43_03375</name>
</gene>
<dbReference type="Pfam" id="PF22617">
    <property type="entry name" value="HCS_D2"/>
    <property type="match status" value="1"/>
</dbReference>
<dbReference type="PANTHER" id="PTHR42880">
    <property type="entry name" value="HOMOCITRATE SYNTHASE"/>
    <property type="match status" value="1"/>
</dbReference>
<dbReference type="PANTHER" id="PTHR42880:SF1">
    <property type="entry name" value="ISOPROPYLMALATE_HOMOCITRATE_CITRAMALATE SYNTHASE FAMILY PROTEIN"/>
    <property type="match status" value="1"/>
</dbReference>
<keyword evidence="5 7" id="KW-0808">Transferase</keyword>
<accession>A0ABS1DQH2</accession>
<dbReference type="Gene3D" id="3.20.20.70">
    <property type="entry name" value="Aldolase class I"/>
    <property type="match status" value="1"/>
</dbReference>
<comment type="catalytic activity">
    <reaction evidence="6 8">
        <text>acetyl-CoA + 2-oxoglutarate + H2O = (2R)-homocitrate + CoA + H(+)</text>
        <dbReference type="Rhea" id="RHEA:12929"/>
        <dbReference type="ChEBI" id="CHEBI:15377"/>
        <dbReference type="ChEBI" id="CHEBI:15378"/>
        <dbReference type="ChEBI" id="CHEBI:16810"/>
        <dbReference type="ChEBI" id="CHEBI:57287"/>
        <dbReference type="ChEBI" id="CHEBI:57288"/>
        <dbReference type="ChEBI" id="CHEBI:58884"/>
        <dbReference type="EC" id="2.3.3.14"/>
    </reaction>
</comment>
<evidence type="ECO:0000256" key="2">
    <source>
        <dbReference type="ARBA" id="ARBA00006154"/>
    </source>
</evidence>